<evidence type="ECO:0000313" key="3">
    <source>
        <dbReference type="Proteomes" id="UP000222366"/>
    </source>
</evidence>
<gene>
    <name evidence="2" type="ORF">Xsto_03780</name>
</gene>
<comment type="caution">
    <text evidence="2">The sequence shown here is derived from an EMBL/GenBank/DDBJ whole genome shotgun (WGS) entry which is preliminary data.</text>
</comment>
<dbReference type="RefSeq" id="WP_099126031.1">
    <property type="nucleotide sequence ID" value="NZ_CAWNRH010000132.1"/>
</dbReference>
<dbReference type="Pfam" id="PF25136">
    <property type="entry name" value="DUF7823"/>
    <property type="match status" value="1"/>
</dbReference>
<organism evidence="2 3">
    <name type="scientific">Xenorhabdus stockiae</name>
    <dbReference type="NCBI Taxonomy" id="351614"/>
    <lineage>
        <taxon>Bacteria</taxon>
        <taxon>Pseudomonadati</taxon>
        <taxon>Pseudomonadota</taxon>
        <taxon>Gammaproteobacteria</taxon>
        <taxon>Enterobacterales</taxon>
        <taxon>Morganellaceae</taxon>
        <taxon>Xenorhabdus</taxon>
    </lineage>
</organism>
<sequence length="146" mass="16116">MSDVNKLDDCMLSFDLKIGTRQFSDSDGQYWGCLVTSVFTFGTLTNLQSTIDIKSILAFVLVEAPIDAFNLIQFQFDIQNQLGLASKNLEVTVGGFTYYLGSAYASGASGHDPKTYFNYNSDGAKQLGDLLKQNVGNTLSFCFNWK</sequence>
<dbReference type="EMBL" id="NJAJ01000055">
    <property type="protein sequence ID" value="PHM60669.1"/>
    <property type="molecule type" value="Genomic_DNA"/>
</dbReference>
<dbReference type="AlphaFoldDB" id="A0A2D0KB23"/>
<accession>A0A2D0KB23</accession>
<dbReference type="Proteomes" id="UP000222366">
    <property type="component" value="Unassembled WGS sequence"/>
</dbReference>
<feature type="domain" description="DUF7823" evidence="1">
    <location>
        <begin position="40"/>
        <end position="146"/>
    </location>
</feature>
<proteinExistence type="predicted"/>
<protein>
    <recommendedName>
        <fullName evidence="1">DUF7823 domain-containing protein</fullName>
    </recommendedName>
</protein>
<keyword evidence="3" id="KW-1185">Reference proteome</keyword>
<dbReference type="InterPro" id="IPR056725">
    <property type="entry name" value="DUF7823"/>
</dbReference>
<reference evidence="2 3" key="1">
    <citation type="journal article" date="2017" name="Nat. Microbiol.">
        <title>Natural product diversity associated with the nematode symbionts Photorhabdus and Xenorhabdus.</title>
        <authorList>
            <person name="Tobias N.J."/>
            <person name="Wolff H."/>
            <person name="Djahanschiri B."/>
            <person name="Grundmann F."/>
            <person name="Kronenwerth M."/>
            <person name="Shi Y.M."/>
            <person name="Simonyi S."/>
            <person name="Grun P."/>
            <person name="Shapiro-Ilan D."/>
            <person name="Pidot S.J."/>
            <person name="Stinear T.P."/>
            <person name="Ebersberger I."/>
            <person name="Bode H.B."/>
        </authorList>
    </citation>
    <scope>NUCLEOTIDE SEQUENCE [LARGE SCALE GENOMIC DNA]</scope>
    <source>
        <strain evidence="2 3">DSM 17904</strain>
    </source>
</reference>
<evidence type="ECO:0000259" key="1">
    <source>
        <dbReference type="Pfam" id="PF25136"/>
    </source>
</evidence>
<name>A0A2D0KB23_9GAMM</name>
<evidence type="ECO:0000313" key="2">
    <source>
        <dbReference type="EMBL" id="PHM60669.1"/>
    </source>
</evidence>